<keyword evidence="5" id="KW-1185">Reference proteome</keyword>
<evidence type="ECO:0000313" key="5">
    <source>
        <dbReference type="Proteomes" id="UP001595976"/>
    </source>
</evidence>
<dbReference type="RefSeq" id="WP_158444014.1">
    <property type="nucleotide sequence ID" value="NZ_JAOAOS010000004.1"/>
</dbReference>
<dbReference type="CDD" id="cd01449">
    <property type="entry name" value="TST_Repeat_2"/>
    <property type="match status" value="1"/>
</dbReference>
<dbReference type="EC" id="2.8.1.-" evidence="4"/>
<dbReference type="PROSITE" id="PS00380">
    <property type="entry name" value="RHODANESE_1"/>
    <property type="match status" value="1"/>
</dbReference>
<protein>
    <submittedName>
        <fullName evidence="4">Sulfurtransferase</fullName>
        <ecNumber evidence="4">2.8.1.-</ecNumber>
    </submittedName>
</protein>
<evidence type="ECO:0000259" key="3">
    <source>
        <dbReference type="PROSITE" id="PS50206"/>
    </source>
</evidence>
<reference evidence="5" key="1">
    <citation type="journal article" date="2019" name="Int. J. Syst. Evol. Microbiol.">
        <title>The Global Catalogue of Microorganisms (GCM) 10K type strain sequencing project: providing services to taxonomists for standard genome sequencing and annotation.</title>
        <authorList>
            <consortium name="The Broad Institute Genomics Platform"/>
            <consortium name="The Broad Institute Genome Sequencing Center for Infectious Disease"/>
            <person name="Wu L."/>
            <person name="Ma J."/>
        </authorList>
    </citation>
    <scope>NUCLEOTIDE SEQUENCE [LARGE SCALE GENOMIC DNA]</scope>
    <source>
        <strain evidence="5">CGMCC 1.15643</strain>
    </source>
</reference>
<dbReference type="SMART" id="SM00450">
    <property type="entry name" value="RHOD"/>
    <property type="match status" value="2"/>
</dbReference>
<keyword evidence="2" id="KW-0677">Repeat</keyword>
<dbReference type="PANTHER" id="PTHR11364">
    <property type="entry name" value="THIOSULFATE SULFERTANSFERASE"/>
    <property type="match status" value="1"/>
</dbReference>
<organism evidence="4 5">
    <name type="scientific">Bosea minatitlanensis</name>
    <dbReference type="NCBI Taxonomy" id="128782"/>
    <lineage>
        <taxon>Bacteria</taxon>
        <taxon>Pseudomonadati</taxon>
        <taxon>Pseudomonadota</taxon>
        <taxon>Alphaproteobacteria</taxon>
        <taxon>Hyphomicrobiales</taxon>
        <taxon>Boseaceae</taxon>
        <taxon>Bosea</taxon>
    </lineage>
</organism>
<evidence type="ECO:0000313" key="4">
    <source>
        <dbReference type="EMBL" id="MFC5293615.1"/>
    </source>
</evidence>
<proteinExistence type="predicted"/>
<dbReference type="SUPFAM" id="SSF52821">
    <property type="entry name" value="Rhodanese/Cell cycle control phosphatase"/>
    <property type="match status" value="2"/>
</dbReference>
<dbReference type="GO" id="GO:0016740">
    <property type="term" value="F:transferase activity"/>
    <property type="evidence" value="ECO:0007669"/>
    <property type="project" value="UniProtKB-KW"/>
</dbReference>
<dbReference type="Gene3D" id="3.40.250.10">
    <property type="entry name" value="Rhodanese-like domain"/>
    <property type="match status" value="2"/>
</dbReference>
<feature type="domain" description="Rhodanese" evidence="3">
    <location>
        <begin position="20"/>
        <end position="138"/>
    </location>
</feature>
<comment type="caution">
    <text evidence="4">The sequence shown here is derived from an EMBL/GenBank/DDBJ whole genome shotgun (WGS) entry which is preliminary data.</text>
</comment>
<dbReference type="InterPro" id="IPR001307">
    <property type="entry name" value="Thiosulphate_STrfase_CS"/>
</dbReference>
<sequence>MANAGVGPVVSAAWLKAHLGEADLQVIDGSWHLPVRKRDAAAEYVAGHIPGAIPLDIDTVADPAPPPPGRMLPSAERFAEQVGLLGLRPEAHLVVYDAVGMYSSARVWWMFRTFGHRAISVLEGGLPAWNAAGGPMESGAPRRRDAVAWPVRPANQGVRDWRAVLRNIETREAQLVDVRPPEQFRGSTAANYPGVRDGHIPGAISLPRNEFLLANDTFPPPEAIENAIRKAGVDPDRPIIASCGSGVTACILALALELTGRQPCAVYDGSWEEWGHRSDLPATTD</sequence>
<dbReference type="InterPro" id="IPR045078">
    <property type="entry name" value="TST/MPST-like"/>
</dbReference>
<dbReference type="EMBL" id="JBHSLI010000004">
    <property type="protein sequence ID" value="MFC5293615.1"/>
    <property type="molecule type" value="Genomic_DNA"/>
</dbReference>
<dbReference type="PROSITE" id="PS50206">
    <property type="entry name" value="RHODANESE_3"/>
    <property type="match status" value="2"/>
</dbReference>
<evidence type="ECO:0000256" key="1">
    <source>
        <dbReference type="ARBA" id="ARBA00022679"/>
    </source>
</evidence>
<dbReference type="Pfam" id="PF00581">
    <property type="entry name" value="Rhodanese"/>
    <property type="match status" value="2"/>
</dbReference>
<dbReference type="InterPro" id="IPR036873">
    <property type="entry name" value="Rhodanese-like_dom_sf"/>
</dbReference>
<name>A0ABW0F6V8_9HYPH</name>
<dbReference type="CDD" id="cd01448">
    <property type="entry name" value="TST_Repeat_1"/>
    <property type="match status" value="1"/>
</dbReference>
<evidence type="ECO:0000256" key="2">
    <source>
        <dbReference type="ARBA" id="ARBA00022737"/>
    </source>
</evidence>
<accession>A0ABW0F6V8</accession>
<dbReference type="InterPro" id="IPR001763">
    <property type="entry name" value="Rhodanese-like_dom"/>
</dbReference>
<feature type="domain" description="Rhodanese" evidence="3">
    <location>
        <begin position="169"/>
        <end position="283"/>
    </location>
</feature>
<keyword evidence="1 4" id="KW-0808">Transferase</keyword>
<dbReference type="PANTHER" id="PTHR11364:SF27">
    <property type="entry name" value="SULFURTRANSFERASE"/>
    <property type="match status" value="1"/>
</dbReference>
<gene>
    <name evidence="4" type="ORF">ACFPK2_11510</name>
</gene>
<dbReference type="Proteomes" id="UP001595976">
    <property type="component" value="Unassembled WGS sequence"/>
</dbReference>